<reference evidence="1 2" key="1">
    <citation type="submission" date="2019-07" db="EMBL/GenBank/DDBJ databases">
        <title>Whole genome shotgun sequence of Myxococcus fulvus NBRC 100333.</title>
        <authorList>
            <person name="Hosoyama A."/>
            <person name="Uohara A."/>
            <person name="Ohji S."/>
            <person name="Ichikawa N."/>
        </authorList>
    </citation>
    <scope>NUCLEOTIDE SEQUENCE [LARGE SCALE GENOMIC DNA]</scope>
    <source>
        <strain evidence="1 2">NBRC 100333</strain>
    </source>
</reference>
<sequence length="638" mass="68119">MHAWASGYYGRSTVVNPGLPVSSFRSSSVPRLFTWVAVVLLGACGGPSAEEDARVCADVECTAGRCVAENGAPMCRCSAFEEAAGLTCTIAAFRPSDDHGDTVETATALPPTVDFQEGDIHPLFRDKVDRDVFAVPPLAGHGFRFTLRPGTLTAVSWQVLDAQEQRVNVSSYRAPDGEVVELVSTPEAPRFIKVSAGTGREGAGTYTYRLEDLGKDAHGDTPATATPIAVPSAPFPVALEFAEDSDFFTFRTEPGRGFRFSCDSDVSVTLRDSAGAPVQDNTGRTSVGRLSQEASTWYVRVDKGSRVFSTQCQLDDLGPDEHANGMPGATPLPLGVPVTARLQGANDVDVFSFEATQGHVYTVGDAPARERIIQLTDAAGTVLSETAWGRIVHEAASTGRYFVFAHALKDAPWWSDFQVELKDLGPDDHGDTPETATRVEVGQSVEGLIHSSDDLDAIALQLDADGVYQVTCTPDCSLRASAPGSTFPFRMHATSSKGVWKAHLLASTLVTFIIDSRSAPYAFTFRVERVGTDDHGDDPAHATPVTLPVSLEGVFELGSDLDELAVTLEGGTTYVVSSSEATVRLFDAGGTNVPVVYDAVTRTRRVTTNTPGRHRVVLSSPDPLVGIAKSWRFTLSAP</sequence>
<evidence type="ECO:0008006" key="3">
    <source>
        <dbReference type="Google" id="ProtNLM"/>
    </source>
</evidence>
<name>A0A511TEP4_MYXFU</name>
<accession>A0A511TEP4</accession>
<dbReference type="AlphaFoldDB" id="A0A511TEP4"/>
<organism evidence="1 2">
    <name type="scientific">Myxococcus fulvus</name>
    <dbReference type="NCBI Taxonomy" id="33"/>
    <lineage>
        <taxon>Bacteria</taxon>
        <taxon>Pseudomonadati</taxon>
        <taxon>Myxococcota</taxon>
        <taxon>Myxococcia</taxon>
        <taxon>Myxococcales</taxon>
        <taxon>Cystobacterineae</taxon>
        <taxon>Myxococcaceae</taxon>
        <taxon>Myxococcus</taxon>
    </lineage>
</organism>
<comment type="caution">
    <text evidence="1">The sequence shown here is derived from an EMBL/GenBank/DDBJ whole genome shotgun (WGS) entry which is preliminary data.</text>
</comment>
<dbReference type="Gene3D" id="2.60.120.380">
    <property type="match status" value="2"/>
</dbReference>
<gene>
    <name evidence="1" type="ORF">MFU01_71500</name>
</gene>
<evidence type="ECO:0000313" key="1">
    <source>
        <dbReference type="EMBL" id="GEN12113.1"/>
    </source>
</evidence>
<dbReference type="Proteomes" id="UP000321514">
    <property type="component" value="Unassembled WGS sequence"/>
</dbReference>
<dbReference type="EMBL" id="BJXR01000054">
    <property type="protein sequence ID" value="GEN12113.1"/>
    <property type="molecule type" value="Genomic_DNA"/>
</dbReference>
<protein>
    <recommendedName>
        <fullName evidence="3">EGF-like domain-containing protein</fullName>
    </recommendedName>
</protein>
<proteinExistence type="predicted"/>
<evidence type="ECO:0000313" key="2">
    <source>
        <dbReference type="Proteomes" id="UP000321514"/>
    </source>
</evidence>